<reference evidence="18 19" key="1">
    <citation type="submission" date="2021-10" db="EMBL/GenBank/DDBJ databases">
        <title>Anaerobic single-cell dispensing facilitates the cultivation of human gut bacteria.</title>
        <authorList>
            <person name="Afrizal A."/>
        </authorList>
    </citation>
    <scope>NUCLEOTIDE SEQUENCE [LARGE SCALE GENOMIC DNA]</scope>
    <source>
        <strain evidence="18 19">CLA-AA-H270</strain>
    </source>
</reference>
<evidence type="ECO:0000256" key="13">
    <source>
        <dbReference type="ARBA" id="ARBA00023316"/>
    </source>
</evidence>
<keyword evidence="10 17" id="KW-1133">Transmembrane helix</keyword>
<evidence type="ECO:0000256" key="3">
    <source>
        <dbReference type="ARBA" id="ARBA00012374"/>
    </source>
</evidence>
<dbReference type="NCBIfam" id="NF001391">
    <property type="entry name" value="PRK00281.1-5"/>
    <property type="match status" value="1"/>
</dbReference>
<dbReference type="GO" id="GO:0005886">
    <property type="term" value="C:plasma membrane"/>
    <property type="evidence" value="ECO:0007669"/>
    <property type="project" value="UniProtKB-SubCell"/>
</dbReference>
<comment type="catalytic activity">
    <reaction evidence="16 17">
        <text>di-trans,octa-cis-undecaprenyl diphosphate + H2O = di-trans,octa-cis-undecaprenyl phosphate + phosphate + H(+)</text>
        <dbReference type="Rhea" id="RHEA:28094"/>
        <dbReference type="ChEBI" id="CHEBI:15377"/>
        <dbReference type="ChEBI" id="CHEBI:15378"/>
        <dbReference type="ChEBI" id="CHEBI:43474"/>
        <dbReference type="ChEBI" id="CHEBI:58405"/>
        <dbReference type="ChEBI" id="CHEBI:60392"/>
        <dbReference type="EC" id="3.6.1.27"/>
    </reaction>
</comment>
<accession>A0AAW4VXT5</accession>
<dbReference type="GeneID" id="98660899"/>
<feature type="transmembrane region" description="Helical" evidence="17">
    <location>
        <begin position="116"/>
        <end position="137"/>
    </location>
</feature>
<dbReference type="NCBIfam" id="TIGR00753">
    <property type="entry name" value="undec_PP_bacA"/>
    <property type="match status" value="1"/>
</dbReference>
<comment type="miscellaneous">
    <text evidence="17">Bacitracin is thought to be involved in the inhibition of peptidoglycan synthesis by sequestering undecaprenyl diphosphate, thereby reducing the pool of lipid carrier available.</text>
</comment>
<keyword evidence="13 17" id="KW-0961">Cell wall biogenesis/degradation</keyword>
<dbReference type="HAMAP" id="MF_01006">
    <property type="entry name" value="Undec_diphosphatase"/>
    <property type="match status" value="1"/>
</dbReference>
<dbReference type="RefSeq" id="WP_110437080.1">
    <property type="nucleotide sequence ID" value="NZ_DBEZDI010000122.1"/>
</dbReference>
<dbReference type="GO" id="GO:0050380">
    <property type="term" value="F:undecaprenyl-diphosphatase activity"/>
    <property type="evidence" value="ECO:0007669"/>
    <property type="project" value="UniProtKB-UniRule"/>
</dbReference>
<comment type="subcellular location">
    <subcellularLocation>
        <location evidence="1 17">Cell membrane</location>
        <topology evidence="1 17">Multi-pass membrane protein</topology>
    </subcellularLocation>
</comment>
<dbReference type="AlphaFoldDB" id="A0AAW4VXT5"/>
<name>A0AAW4VXT5_9FIRM</name>
<keyword evidence="7 17" id="KW-0378">Hydrolase</keyword>
<evidence type="ECO:0000256" key="10">
    <source>
        <dbReference type="ARBA" id="ARBA00022989"/>
    </source>
</evidence>
<feature type="transmembrane region" description="Helical" evidence="17">
    <location>
        <begin position="158"/>
        <end position="175"/>
    </location>
</feature>
<feature type="transmembrane region" description="Helical" evidence="17">
    <location>
        <begin position="261"/>
        <end position="278"/>
    </location>
</feature>
<keyword evidence="12 17" id="KW-0046">Antibiotic resistance</keyword>
<evidence type="ECO:0000256" key="9">
    <source>
        <dbReference type="ARBA" id="ARBA00022984"/>
    </source>
</evidence>
<keyword evidence="5 17" id="KW-1003">Cell membrane</keyword>
<evidence type="ECO:0000256" key="4">
    <source>
        <dbReference type="ARBA" id="ARBA00021581"/>
    </source>
</evidence>
<feature type="transmembrane region" description="Helical" evidence="17">
    <location>
        <begin position="7"/>
        <end position="29"/>
    </location>
</feature>
<evidence type="ECO:0000256" key="11">
    <source>
        <dbReference type="ARBA" id="ARBA00023136"/>
    </source>
</evidence>
<comment type="function">
    <text evidence="17">Catalyzes the dephosphorylation of undecaprenyl diphosphate (UPP). Confers resistance to bacitracin.</text>
</comment>
<gene>
    <name evidence="17" type="primary">uppP</name>
    <name evidence="18" type="ORF">LKD22_06745</name>
</gene>
<evidence type="ECO:0000313" key="19">
    <source>
        <dbReference type="Proteomes" id="UP001298753"/>
    </source>
</evidence>
<dbReference type="PANTHER" id="PTHR30622:SF3">
    <property type="entry name" value="UNDECAPRENYL-DIPHOSPHATASE"/>
    <property type="match status" value="1"/>
</dbReference>
<dbReference type="Pfam" id="PF02673">
    <property type="entry name" value="BacA"/>
    <property type="match status" value="1"/>
</dbReference>
<dbReference type="EC" id="3.6.1.27" evidence="3 17"/>
<organism evidence="18 19">
    <name type="scientific">Agathobaculum butyriciproducens</name>
    <dbReference type="NCBI Taxonomy" id="1628085"/>
    <lineage>
        <taxon>Bacteria</taxon>
        <taxon>Bacillati</taxon>
        <taxon>Bacillota</taxon>
        <taxon>Clostridia</taxon>
        <taxon>Eubacteriales</taxon>
        <taxon>Butyricicoccaceae</taxon>
        <taxon>Agathobaculum</taxon>
    </lineage>
</organism>
<feature type="transmembrane region" description="Helical" evidence="17">
    <location>
        <begin position="49"/>
        <end position="70"/>
    </location>
</feature>
<dbReference type="NCBIfam" id="NF001390">
    <property type="entry name" value="PRK00281.1-4"/>
    <property type="match status" value="1"/>
</dbReference>
<evidence type="ECO:0000256" key="5">
    <source>
        <dbReference type="ARBA" id="ARBA00022475"/>
    </source>
</evidence>
<dbReference type="GO" id="GO:0046677">
    <property type="term" value="P:response to antibiotic"/>
    <property type="evidence" value="ECO:0007669"/>
    <property type="project" value="UniProtKB-UniRule"/>
</dbReference>
<feature type="transmembrane region" description="Helical" evidence="17">
    <location>
        <begin position="91"/>
        <end position="110"/>
    </location>
</feature>
<evidence type="ECO:0000256" key="8">
    <source>
        <dbReference type="ARBA" id="ARBA00022960"/>
    </source>
</evidence>
<evidence type="ECO:0000256" key="6">
    <source>
        <dbReference type="ARBA" id="ARBA00022692"/>
    </source>
</evidence>
<keyword evidence="9 17" id="KW-0573">Peptidoglycan synthesis</keyword>
<dbReference type="InterPro" id="IPR003824">
    <property type="entry name" value="UppP"/>
</dbReference>
<evidence type="ECO:0000256" key="7">
    <source>
        <dbReference type="ARBA" id="ARBA00022801"/>
    </source>
</evidence>
<dbReference type="PANTHER" id="PTHR30622">
    <property type="entry name" value="UNDECAPRENYL-DIPHOSPHATASE"/>
    <property type="match status" value="1"/>
</dbReference>
<dbReference type="GO" id="GO:0071555">
    <property type="term" value="P:cell wall organization"/>
    <property type="evidence" value="ECO:0007669"/>
    <property type="project" value="UniProtKB-KW"/>
</dbReference>
<dbReference type="GO" id="GO:0008360">
    <property type="term" value="P:regulation of cell shape"/>
    <property type="evidence" value="ECO:0007669"/>
    <property type="project" value="UniProtKB-KW"/>
</dbReference>
<evidence type="ECO:0000256" key="15">
    <source>
        <dbReference type="ARBA" id="ARBA00032932"/>
    </source>
</evidence>
<evidence type="ECO:0000256" key="17">
    <source>
        <dbReference type="HAMAP-Rule" id="MF_01006"/>
    </source>
</evidence>
<keyword evidence="6 17" id="KW-0812">Transmembrane</keyword>
<feature type="transmembrane region" description="Helical" evidence="17">
    <location>
        <begin position="227"/>
        <end position="249"/>
    </location>
</feature>
<evidence type="ECO:0000256" key="16">
    <source>
        <dbReference type="ARBA" id="ARBA00047594"/>
    </source>
</evidence>
<dbReference type="GO" id="GO:0009252">
    <property type="term" value="P:peptidoglycan biosynthetic process"/>
    <property type="evidence" value="ECO:0007669"/>
    <property type="project" value="UniProtKB-KW"/>
</dbReference>
<evidence type="ECO:0000313" key="18">
    <source>
        <dbReference type="EMBL" id="MCC2176824.1"/>
    </source>
</evidence>
<evidence type="ECO:0000256" key="1">
    <source>
        <dbReference type="ARBA" id="ARBA00004651"/>
    </source>
</evidence>
<dbReference type="EMBL" id="JAJEPX010000016">
    <property type="protein sequence ID" value="MCC2176824.1"/>
    <property type="molecule type" value="Genomic_DNA"/>
</dbReference>
<proteinExistence type="inferred from homology"/>
<evidence type="ECO:0000256" key="12">
    <source>
        <dbReference type="ARBA" id="ARBA00023251"/>
    </source>
</evidence>
<evidence type="ECO:0000256" key="14">
    <source>
        <dbReference type="ARBA" id="ARBA00032707"/>
    </source>
</evidence>
<sequence>MIELLKAFLFGIVEGITEWLPISSTGHMILLNEFVKLDVSEAFYSMFEVVIQLGAILAVVVLFWGQIFPFERRKGRHGGASIVLNMDTVKLWIKILVACVPAAIVGLKWNDLFEELFYNYQTVSIALIVFGAAFILVENAHKGKPARINALTELTYPTVFMIGMFQLIAAVFPGTSRSGATIVGALLLGVSRTVAAEFTFFLAIPVMFGASLLKILKFGFAFTSTELMILGIGTITAFVSSLLIIRFLMSFVKKHDFKVFGWYRIILGIAVLAYFMLAK</sequence>
<keyword evidence="11 17" id="KW-0472">Membrane</keyword>
<keyword evidence="19" id="KW-1185">Reference proteome</keyword>
<protein>
    <recommendedName>
        <fullName evidence="4 17">Undecaprenyl-diphosphatase</fullName>
        <ecNumber evidence="3 17">3.6.1.27</ecNumber>
    </recommendedName>
    <alternativeName>
        <fullName evidence="15 17">Bacitracin resistance protein</fullName>
    </alternativeName>
    <alternativeName>
        <fullName evidence="14 17">Undecaprenyl pyrophosphate phosphatase</fullName>
    </alternativeName>
</protein>
<keyword evidence="8 17" id="KW-0133">Cell shape</keyword>
<dbReference type="Proteomes" id="UP001298753">
    <property type="component" value="Unassembled WGS sequence"/>
</dbReference>
<feature type="transmembrane region" description="Helical" evidence="17">
    <location>
        <begin position="195"/>
        <end position="215"/>
    </location>
</feature>
<comment type="caution">
    <text evidence="18">The sequence shown here is derived from an EMBL/GenBank/DDBJ whole genome shotgun (WGS) entry which is preliminary data.</text>
</comment>
<comment type="similarity">
    <text evidence="2 17">Belongs to the UppP family.</text>
</comment>
<evidence type="ECO:0000256" key="2">
    <source>
        <dbReference type="ARBA" id="ARBA00010621"/>
    </source>
</evidence>